<proteinExistence type="inferred from homology"/>
<dbReference type="Pfam" id="PF10317">
    <property type="entry name" value="7TM_GPCR_Srd"/>
    <property type="match status" value="1"/>
</dbReference>
<dbReference type="GO" id="GO:0016020">
    <property type="term" value="C:membrane"/>
    <property type="evidence" value="ECO:0007669"/>
    <property type="project" value="UniProtKB-SubCell"/>
</dbReference>
<dbReference type="InterPro" id="IPR019421">
    <property type="entry name" value="7TM_GPCR_serpentine_rcpt_Srd"/>
</dbReference>
<evidence type="ECO:0000256" key="1">
    <source>
        <dbReference type="ARBA" id="ARBA00004141"/>
    </source>
</evidence>
<comment type="similarity">
    <text evidence="2">Belongs to the nematode receptor-like protein srd family.</text>
</comment>
<evidence type="ECO:0000256" key="5">
    <source>
        <dbReference type="ARBA" id="ARBA00023136"/>
    </source>
</evidence>
<name>A0A2A2J5E2_9BILA</name>
<feature type="transmembrane region" description="Helical" evidence="6">
    <location>
        <begin position="186"/>
        <end position="207"/>
    </location>
</feature>
<dbReference type="AlphaFoldDB" id="A0A2A2J5E2"/>
<dbReference type="SUPFAM" id="SSF81321">
    <property type="entry name" value="Family A G protein-coupled receptor-like"/>
    <property type="match status" value="1"/>
</dbReference>
<evidence type="ECO:0000256" key="4">
    <source>
        <dbReference type="ARBA" id="ARBA00022989"/>
    </source>
</evidence>
<dbReference type="PANTHER" id="PTHR22945:SF40">
    <property type="entry name" value="SERPENTINE RECEPTOR, CLASS D (DELTA)-RELATED"/>
    <property type="match status" value="1"/>
</dbReference>
<keyword evidence="5 6" id="KW-0472">Membrane</keyword>
<keyword evidence="8" id="KW-1185">Reference proteome</keyword>
<sequence length="278" mass="32600">MPQDYSDHLAFWFHTVTNVFGIFFNSLLTYLIITNTPKPLKPYGVLLLNVSLSDLLACMFAYMSMTRIITTGEAVCFFYHGPCTWFGGSFCFYCYAFMLHWFAHNLFILFMSFIYRYYVLKYPAPSRTKLWIICILVYLPSFSQFSSFCFSLGPESKARENLRKYHPQYDLDAYVITGNEKLLEPLTLYTTLYMCAPVAPMYLMMLYCRHKVYTSLNTVQSHLSENTKKTHRQLMKLVLIRCFHLDRVSSLMRRRVRDKSSVTYFTDNGSHLSETIPA</sequence>
<dbReference type="EMBL" id="LIAE01010659">
    <property type="protein sequence ID" value="PAV56996.1"/>
    <property type="molecule type" value="Genomic_DNA"/>
</dbReference>
<feature type="transmembrane region" description="Helical" evidence="6">
    <location>
        <begin position="130"/>
        <end position="153"/>
    </location>
</feature>
<feature type="transmembrane region" description="Helical" evidence="6">
    <location>
        <begin position="85"/>
        <end position="118"/>
    </location>
</feature>
<protein>
    <recommendedName>
        <fullName evidence="9">G-protein coupled receptors family 1 profile domain-containing protein</fullName>
    </recommendedName>
</protein>
<feature type="transmembrane region" description="Helical" evidence="6">
    <location>
        <begin position="45"/>
        <end position="65"/>
    </location>
</feature>
<organism evidence="7 8">
    <name type="scientific">Diploscapter pachys</name>
    <dbReference type="NCBI Taxonomy" id="2018661"/>
    <lineage>
        <taxon>Eukaryota</taxon>
        <taxon>Metazoa</taxon>
        <taxon>Ecdysozoa</taxon>
        <taxon>Nematoda</taxon>
        <taxon>Chromadorea</taxon>
        <taxon>Rhabditida</taxon>
        <taxon>Rhabditina</taxon>
        <taxon>Rhabditomorpha</taxon>
        <taxon>Rhabditoidea</taxon>
        <taxon>Rhabditidae</taxon>
        <taxon>Diploscapter</taxon>
    </lineage>
</organism>
<evidence type="ECO:0000256" key="3">
    <source>
        <dbReference type="ARBA" id="ARBA00022692"/>
    </source>
</evidence>
<evidence type="ECO:0000256" key="2">
    <source>
        <dbReference type="ARBA" id="ARBA00009166"/>
    </source>
</evidence>
<reference evidence="7 8" key="1">
    <citation type="journal article" date="2017" name="Curr. Biol.">
        <title>Genome architecture and evolution of a unichromosomal asexual nematode.</title>
        <authorList>
            <person name="Fradin H."/>
            <person name="Zegar C."/>
            <person name="Gutwein M."/>
            <person name="Lucas J."/>
            <person name="Kovtun M."/>
            <person name="Corcoran D."/>
            <person name="Baugh L.R."/>
            <person name="Kiontke K."/>
            <person name="Gunsalus K."/>
            <person name="Fitch D.H."/>
            <person name="Piano F."/>
        </authorList>
    </citation>
    <scope>NUCLEOTIDE SEQUENCE [LARGE SCALE GENOMIC DNA]</scope>
    <source>
        <strain evidence="7">PF1309</strain>
    </source>
</reference>
<evidence type="ECO:0008006" key="9">
    <source>
        <dbReference type="Google" id="ProtNLM"/>
    </source>
</evidence>
<keyword evidence="3 6" id="KW-0812">Transmembrane</keyword>
<evidence type="ECO:0000313" key="7">
    <source>
        <dbReference type="EMBL" id="PAV56996.1"/>
    </source>
</evidence>
<comment type="subcellular location">
    <subcellularLocation>
        <location evidence="1">Membrane</location>
        <topology evidence="1">Multi-pass membrane protein</topology>
    </subcellularLocation>
</comment>
<feature type="transmembrane region" description="Helical" evidence="6">
    <location>
        <begin position="12"/>
        <end position="33"/>
    </location>
</feature>
<dbReference type="InterPro" id="IPR050920">
    <property type="entry name" value="Nematode_rcpt-like_delta"/>
</dbReference>
<dbReference type="CDD" id="cd00637">
    <property type="entry name" value="7tm_classA_rhodopsin-like"/>
    <property type="match status" value="1"/>
</dbReference>
<dbReference type="OrthoDB" id="5793097at2759"/>
<accession>A0A2A2J5E2</accession>
<comment type="caution">
    <text evidence="7">The sequence shown here is derived from an EMBL/GenBank/DDBJ whole genome shotgun (WGS) entry which is preliminary data.</text>
</comment>
<dbReference type="Proteomes" id="UP000218231">
    <property type="component" value="Unassembled WGS sequence"/>
</dbReference>
<evidence type="ECO:0000256" key="6">
    <source>
        <dbReference type="SAM" id="Phobius"/>
    </source>
</evidence>
<keyword evidence="4 6" id="KW-1133">Transmembrane helix</keyword>
<gene>
    <name evidence="7" type="ORF">WR25_01855</name>
</gene>
<dbReference type="PANTHER" id="PTHR22945">
    <property type="entry name" value="SERPENTINE RECEPTOR, CLASS D DELTA"/>
    <property type="match status" value="1"/>
</dbReference>
<dbReference type="Gene3D" id="1.20.1070.10">
    <property type="entry name" value="Rhodopsin 7-helix transmembrane proteins"/>
    <property type="match status" value="1"/>
</dbReference>
<evidence type="ECO:0000313" key="8">
    <source>
        <dbReference type="Proteomes" id="UP000218231"/>
    </source>
</evidence>